<dbReference type="InterPro" id="IPR013320">
    <property type="entry name" value="ConA-like_dom_sf"/>
</dbReference>
<dbReference type="Gene3D" id="2.60.120.200">
    <property type="match status" value="2"/>
</dbReference>
<organism evidence="1">
    <name type="scientific">marine metagenome</name>
    <dbReference type="NCBI Taxonomy" id="408172"/>
    <lineage>
        <taxon>unclassified sequences</taxon>
        <taxon>metagenomes</taxon>
        <taxon>ecological metagenomes</taxon>
    </lineage>
</organism>
<reference evidence="1" key="1">
    <citation type="submission" date="2018-05" db="EMBL/GenBank/DDBJ databases">
        <authorList>
            <person name="Lanie J.A."/>
            <person name="Ng W.-L."/>
            <person name="Kazmierczak K.M."/>
            <person name="Andrzejewski T.M."/>
            <person name="Davidsen T.M."/>
            <person name="Wayne K.J."/>
            <person name="Tettelin H."/>
            <person name="Glass J.I."/>
            <person name="Rusch D."/>
            <person name="Podicherti R."/>
            <person name="Tsui H.-C.T."/>
            <person name="Winkler M.E."/>
        </authorList>
    </citation>
    <scope>NUCLEOTIDE SEQUENCE</scope>
</reference>
<dbReference type="AlphaFoldDB" id="A0A382EY95"/>
<gene>
    <name evidence="1" type="ORF">METZ01_LOCUS208570</name>
</gene>
<dbReference type="Pfam" id="PF13385">
    <property type="entry name" value="Laminin_G_3"/>
    <property type="match status" value="2"/>
</dbReference>
<evidence type="ECO:0008006" key="2">
    <source>
        <dbReference type="Google" id="ProtNLM"/>
    </source>
</evidence>
<evidence type="ECO:0000313" key="1">
    <source>
        <dbReference type="EMBL" id="SVB55716.1"/>
    </source>
</evidence>
<protein>
    <recommendedName>
        <fullName evidence="2">LamG-like jellyroll fold domain-containing protein</fullName>
    </recommendedName>
</protein>
<dbReference type="EMBL" id="UINC01047002">
    <property type="protein sequence ID" value="SVB55716.1"/>
    <property type="molecule type" value="Genomic_DNA"/>
</dbReference>
<feature type="non-terminal residue" evidence="1">
    <location>
        <position position="451"/>
    </location>
</feature>
<accession>A0A382EY95</accession>
<sequence>MLKKLLLFFILFLFSADIFADNYSLSFDYMDGYAVSSLTSDEIFGDNYTFTVESWYKNDGVDSGNNQGYDDGSNIVSNYKRSGGGDPYNNFTFCMVPENAGDIGTFNMQGAGSSERYDDGQWHHVVGIVEKTSESSATSTLYVDGVYVSQNELGDSDFISSYNKIYINNHSPFAGDHMMDCSVAGIRVSSGRRYTENFSPEFPLSADDQTIFNLDFSSGDGSTLSDLSSNGHDFTIQGSTTWSDDIPVLPVPPVPGGNNSLSFDGEDDFIQTPIQNNSIIENNTITVSSWIYLEENNEYYGRYIMSNYPAGFSFGLVGTETVSLHNHPNIAIVPEGGNLTHYQLDSYAISLNEWTHVAVTISTGQINWYLNGDLVETDNINITALSAEGTPPDLTIGRGGSFSEGQYWNGLLDEIGIWSHILSNDEIQDLYNHDFQVLNNNALSFWDFNDG</sequence>
<name>A0A382EY95_9ZZZZ</name>
<proteinExistence type="predicted"/>
<dbReference type="SUPFAM" id="SSF49899">
    <property type="entry name" value="Concanavalin A-like lectins/glucanases"/>
    <property type="match status" value="2"/>
</dbReference>